<gene>
    <name evidence="5" type="primary">LOC104747605</name>
</gene>
<evidence type="ECO:0000313" key="4">
    <source>
        <dbReference type="Proteomes" id="UP000694864"/>
    </source>
</evidence>
<feature type="region of interest" description="Disordered" evidence="2">
    <location>
        <begin position="183"/>
        <end position="210"/>
    </location>
</feature>
<dbReference type="PANTHER" id="PTHR46288:SF46">
    <property type="entry name" value="PROTEIN VACUOLELESS GAMETOPHYTES"/>
    <property type="match status" value="1"/>
</dbReference>
<proteinExistence type="predicted"/>
<dbReference type="RefSeq" id="XP_010467568.1">
    <property type="nucleotide sequence ID" value="XM_010469266.2"/>
</dbReference>
<organism evidence="4 5">
    <name type="scientific">Camelina sativa</name>
    <name type="common">False flax</name>
    <name type="synonym">Myagrum sativum</name>
    <dbReference type="NCBI Taxonomy" id="90675"/>
    <lineage>
        <taxon>Eukaryota</taxon>
        <taxon>Viridiplantae</taxon>
        <taxon>Streptophyta</taxon>
        <taxon>Embryophyta</taxon>
        <taxon>Tracheophyta</taxon>
        <taxon>Spermatophyta</taxon>
        <taxon>Magnoliopsida</taxon>
        <taxon>eudicotyledons</taxon>
        <taxon>Gunneridae</taxon>
        <taxon>Pentapetalae</taxon>
        <taxon>rosids</taxon>
        <taxon>malvids</taxon>
        <taxon>Brassicales</taxon>
        <taxon>Brassicaceae</taxon>
        <taxon>Camelineae</taxon>
        <taxon>Camelina</taxon>
    </lineage>
</organism>
<sequence length="251" mass="27999">MASGKPATRPSVRHPSHNHPLRSHKAQVEDEIICSGCDLDLIGASFKCTKSECDYSLHKTCFELSREIRHKSHPDHPLTLLHSPQNNQSTYTCDACGEYGSGFTYNCSLCQYDVHVGCVSMPETMKHDEHAHTLALLYSTPCPKGHIFTCDVCQETMPDNLWLHYCQKCDYGAHLHACVVEEEEKPKKGGRGGEGGSNGNGMNGGRSSANSELAAMLKAQREMEKMQIALHLEMQRAKIDKKSRKHMLKMI</sequence>
<dbReference type="SUPFAM" id="SSF57889">
    <property type="entry name" value="Cysteine-rich domain"/>
    <property type="match status" value="1"/>
</dbReference>
<protein>
    <submittedName>
        <fullName evidence="5">Uncharacterized protein LOC104747605</fullName>
    </submittedName>
</protein>
<feature type="compositionally biased region" description="Gly residues" evidence="2">
    <location>
        <begin position="192"/>
        <end position="204"/>
    </location>
</feature>
<keyword evidence="1" id="KW-0677">Repeat</keyword>
<evidence type="ECO:0000256" key="1">
    <source>
        <dbReference type="ARBA" id="ARBA00022737"/>
    </source>
</evidence>
<feature type="domain" description="DC1" evidence="3">
    <location>
        <begin position="71"/>
        <end position="119"/>
    </location>
</feature>
<feature type="domain" description="DC1" evidence="3">
    <location>
        <begin position="15"/>
        <end position="61"/>
    </location>
</feature>
<reference evidence="5" key="2">
    <citation type="submission" date="2025-08" db="UniProtKB">
        <authorList>
            <consortium name="RefSeq"/>
        </authorList>
    </citation>
    <scope>IDENTIFICATION</scope>
    <source>
        <tissue evidence="5">Leaf</tissue>
    </source>
</reference>
<dbReference type="Pfam" id="PF03107">
    <property type="entry name" value="C1_2"/>
    <property type="match status" value="2"/>
</dbReference>
<dbReference type="Proteomes" id="UP000694864">
    <property type="component" value="Chromosome 15"/>
</dbReference>
<accession>A0ABM0W9B8</accession>
<evidence type="ECO:0000313" key="5">
    <source>
        <dbReference type="RefSeq" id="XP_010467568.1"/>
    </source>
</evidence>
<keyword evidence="4" id="KW-1185">Reference proteome</keyword>
<dbReference type="PANTHER" id="PTHR46288">
    <property type="entry name" value="PHORBOL-ESTER/DAG-TYPE DOMAIN-CONTAINING PROTEIN"/>
    <property type="match status" value="1"/>
</dbReference>
<feature type="compositionally biased region" description="Basic residues" evidence="2">
    <location>
        <begin position="11"/>
        <end position="24"/>
    </location>
</feature>
<reference evidence="4" key="1">
    <citation type="journal article" date="2014" name="Nat. Commun.">
        <title>The emerging biofuel crop Camelina sativa retains a highly undifferentiated hexaploid genome structure.</title>
        <authorList>
            <person name="Kagale S."/>
            <person name="Koh C."/>
            <person name="Nixon J."/>
            <person name="Bollina V."/>
            <person name="Clarke W.E."/>
            <person name="Tuteja R."/>
            <person name="Spillane C."/>
            <person name="Robinson S.J."/>
            <person name="Links M.G."/>
            <person name="Clarke C."/>
            <person name="Higgins E.E."/>
            <person name="Huebert T."/>
            <person name="Sharpe A.G."/>
            <person name="Parkin I.A."/>
        </authorList>
    </citation>
    <scope>NUCLEOTIDE SEQUENCE [LARGE SCALE GENOMIC DNA]</scope>
    <source>
        <strain evidence="4">cv. DH55</strain>
    </source>
</reference>
<evidence type="ECO:0000256" key="2">
    <source>
        <dbReference type="SAM" id="MobiDB-lite"/>
    </source>
</evidence>
<dbReference type="InterPro" id="IPR004146">
    <property type="entry name" value="DC1"/>
</dbReference>
<name>A0ABM0W9B8_CAMSA</name>
<dbReference type="GeneID" id="104747605"/>
<feature type="region of interest" description="Disordered" evidence="2">
    <location>
        <begin position="1"/>
        <end position="24"/>
    </location>
</feature>
<dbReference type="InterPro" id="IPR046349">
    <property type="entry name" value="C1-like_sf"/>
</dbReference>
<evidence type="ECO:0000259" key="3">
    <source>
        <dbReference type="Pfam" id="PF03107"/>
    </source>
</evidence>